<dbReference type="AlphaFoldDB" id="A0A3R7PV82"/>
<evidence type="ECO:0000256" key="2">
    <source>
        <dbReference type="ARBA" id="ARBA00022679"/>
    </source>
</evidence>
<evidence type="ECO:0000256" key="1">
    <source>
        <dbReference type="ARBA" id="ARBA00004141"/>
    </source>
</evidence>
<protein>
    <recommendedName>
        <fullName evidence="7">Palmitoyltransferase</fullName>
        <ecNumber evidence="7">2.3.1.225</ecNumber>
    </recommendedName>
</protein>
<feature type="transmembrane region" description="Helical" evidence="7">
    <location>
        <begin position="453"/>
        <end position="475"/>
    </location>
</feature>
<feature type="compositionally biased region" description="Basic residues" evidence="8">
    <location>
        <begin position="118"/>
        <end position="131"/>
    </location>
</feature>
<dbReference type="OrthoDB" id="9909019at2759"/>
<feature type="transmembrane region" description="Helical" evidence="7">
    <location>
        <begin position="573"/>
        <end position="596"/>
    </location>
</feature>
<dbReference type="GO" id="GO:0006612">
    <property type="term" value="P:protein targeting to membrane"/>
    <property type="evidence" value="ECO:0007669"/>
    <property type="project" value="TreeGrafter"/>
</dbReference>
<feature type="compositionally biased region" description="Basic residues" evidence="8">
    <location>
        <begin position="86"/>
        <end position="99"/>
    </location>
</feature>
<comment type="caution">
    <text evidence="10">The sequence shown here is derived from an EMBL/GenBank/DDBJ whole genome shotgun (WGS) entry which is preliminary data.</text>
</comment>
<evidence type="ECO:0000256" key="4">
    <source>
        <dbReference type="ARBA" id="ARBA00022989"/>
    </source>
</evidence>
<proteinExistence type="inferred from homology"/>
<feature type="transmembrane region" description="Helical" evidence="7">
    <location>
        <begin position="608"/>
        <end position="634"/>
    </location>
</feature>
<evidence type="ECO:0000313" key="10">
    <source>
        <dbReference type="EMBL" id="RNF25665.1"/>
    </source>
</evidence>
<keyword evidence="5 7" id="KW-0472">Membrane</keyword>
<comment type="subcellular location">
    <subcellularLocation>
        <location evidence="1">Membrane</location>
        <topology evidence="1">Multi-pass membrane protein</topology>
    </subcellularLocation>
</comment>
<feature type="domain" description="Palmitoyltransferase DHHC" evidence="9">
    <location>
        <begin position="526"/>
        <end position="650"/>
    </location>
</feature>
<evidence type="ECO:0000256" key="3">
    <source>
        <dbReference type="ARBA" id="ARBA00022692"/>
    </source>
</evidence>
<dbReference type="EC" id="2.3.1.225" evidence="7"/>
<dbReference type="PANTHER" id="PTHR22883:SF448">
    <property type="entry name" value="PALMITOYLTRANSFERASE"/>
    <property type="match status" value="1"/>
</dbReference>
<keyword evidence="4 7" id="KW-1133">Transmembrane helix</keyword>
<dbReference type="InterPro" id="IPR001594">
    <property type="entry name" value="Palmitoyltrfase_DHHC"/>
</dbReference>
<feature type="compositionally biased region" description="Basic and acidic residues" evidence="8">
    <location>
        <begin position="282"/>
        <end position="298"/>
    </location>
</feature>
<dbReference type="GO" id="GO:0019706">
    <property type="term" value="F:protein-cysteine S-palmitoyltransferase activity"/>
    <property type="evidence" value="ECO:0007669"/>
    <property type="project" value="UniProtKB-EC"/>
</dbReference>
<evidence type="ECO:0000259" key="9">
    <source>
        <dbReference type="Pfam" id="PF01529"/>
    </source>
</evidence>
<evidence type="ECO:0000313" key="11">
    <source>
        <dbReference type="Proteomes" id="UP000284403"/>
    </source>
</evidence>
<keyword evidence="3 7" id="KW-0812">Transmembrane</keyword>
<dbReference type="GO" id="GO:0005783">
    <property type="term" value="C:endoplasmic reticulum"/>
    <property type="evidence" value="ECO:0007669"/>
    <property type="project" value="TreeGrafter"/>
</dbReference>
<keyword evidence="2 7" id="KW-0808">Transferase</keyword>
<evidence type="ECO:0000256" key="6">
    <source>
        <dbReference type="ARBA" id="ARBA00023315"/>
    </source>
</evidence>
<comment type="catalytic activity">
    <reaction evidence="7">
        <text>L-cysteinyl-[protein] + hexadecanoyl-CoA = S-hexadecanoyl-L-cysteinyl-[protein] + CoA</text>
        <dbReference type="Rhea" id="RHEA:36683"/>
        <dbReference type="Rhea" id="RHEA-COMP:10131"/>
        <dbReference type="Rhea" id="RHEA-COMP:11032"/>
        <dbReference type="ChEBI" id="CHEBI:29950"/>
        <dbReference type="ChEBI" id="CHEBI:57287"/>
        <dbReference type="ChEBI" id="CHEBI:57379"/>
        <dbReference type="ChEBI" id="CHEBI:74151"/>
        <dbReference type="EC" id="2.3.1.225"/>
    </reaction>
</comment>
<feature type="compositionally biased region" description="Low complexity" evidence="8">
    <location>
        <begin position="24"/>
        <end position="36"/>
    </location>
</feature>
<feature type="region of interest" description="Disordered" evidence="8">
    <location>
        <begin position="277"/>
        <end position="305"/>
    </location>
</feature>
<accession>A0A3R7PV82</accession>
<dbReference type="GO" id="GO:0005794">
    <property type="term" value="C:Golgi apparatus"/>
    <property type="evidence" value="ECO:0007669"/>
    <property type="project" value="TreeGrafter"/>
</dbReference>
<dbReference type="EMBL" id="MKKU01000078">
    <property type="protein sequence ID" value="RNF25665.1"/>
    <property type="molecule type" value="Genomic_DNA"/>
</dbReference>
<feature type="region of interest" description="Disordered" evidence="8">
    <location>
        <begin position="186"/>
        <end position="235"/>
    </location>
</feature>
<name>A0A3R7PV82_9TRYP</name>
<feature type="transmembrane region" description="Helical" evidence="7">
    <location>
        <begin position="495"/>
        <end position="516"/>
    </location>
</feature>
<sequence>MVQPNGKEWRFPSSAGGPSREEAAAGASLHRSSSSHARPHSPPQVTSVGAAQRTAGGSGRRLGSWLSDSRIELATAEQGETSRQRQEHHRRHRRSHHHSRASDDAAVPGTDADVEGNRRHKHHKHGHRRSSVRASEGLKAMTLAPAVSAVNIDSRDPTVNGVDLSSSSYQQSQVTEVVMETPLERGRVEEERTKRSKRMGHSGTPPRTSVFDGQESDADNFASDPRCSPSRRATQQGHLMRHVFVTTGGRRQLPVPVHVNGAQRDETAVLPLHHRVSRSGVKSREEGVQEGDGIEKKGSSMNDNYEPCLAKNAAPREGMYSPLAKPNENADPVPRVLVTKGRQQWCPREVFNTEYGERPVLMVEKEEYMDPVMQCVPPSPEIAPHGMRGSSRGSYSPMEETLRTVHASESDSGGASFMRSYSNPPCASCCVDRSVPDSWQFAPRRRHAFQWPLHYLQIIALSVTALSTFLFWISVVPSYCLLYRHGGYLSSLPELAVLVPLTGSAILSTCILWGILSFRENGDISNEGESCAYCRRLTNLTSRHCKACNKCISGFDHHCKWLNVCIGEKNYRFFIGFIVSALLSMLLAFISGVVLLAKWWTQLSAYSWFFRIAPLVLCVLMLAAVPPLVQLLGFHIMLRRLGMTTFEYIMRKRRQVVRDSQWDGASAGAVKELQAHEEAAA</sequence>
<dbReference type="PANTHER" id="PTHR22883">
    <property type="entry name" value="ZINC FINGER DHHC DOMAIN CONTAINING PROTEIN"/>
    <property type="match status" value="1"/>
</dbReference>
<keyword evidence="6 7" id="KW-0012">Acyltransferase</keyword>
<dbReference type="PROSITE" id="PS50216">
    <property type="entry name" value="DHHC"/>
    <property type="match status" value="1"/>
</dbReference>
<dbReference type="RefSeq" id="XP_029230871.1">
    <property type="nucleotide sequence ID" value="XM_029368982.1"/>
</dbReference>
<comment type="domain">
    <text evidence="7">The DHHC domain is required for palmitoyltransferase activity.</text>
</comment>
<evidence type="ECO:0000256" key="7">
    <source>
        <dbReference type="RuleBase" id="RU079119"/>
    </source>
</evidence>
<dbReference type="InterPro" id="IPR039859">
    <property type="entry name" value="PFA4/ZDH16/20/ERF2-like"/>
</dbReference>
<feature type="region of interest" description="Disordered" evidence="8">
    <location>
        <begin position="1"/>
        <end position="138"/>
    </location>
</feature>
<evidence type="ECO:0000256" key="8">
    <source>
        <dbReference type="SAM" id="MobiDB-lite"/>
    </source>
</evidence>
<dbReference type="GO" id="GO:0016020">
    <property type="term" value="C:membrane"/>
    <property type="evidence" value="ECO:0007669"/>
    <property type="project" value="UniProtKB-SubCell"/>
</dbReference>
<gene>
    <name evidence="10" type="ORF">Tco025E_02047</name>
</gene>
<dbReference type="Proteomes" id="UP000284403">
    <property type="component" value="Unassembled WGS sequence"/>
</dbReference>
<organism evidence="10 11">
    <name type="scientific">Trypanosoma conorhini</name>
    <dbReference type="NCBI Taxonomy" id="83891"/>
    <lineage>
        <taxon>Eukaryota</taxon>
        <taxon>Discoba</taxon>
        <taxon>Euglenozoa</taxon>
        <taxon>Kinetoplastea</taxon>
        <taxon>Metakinetoplastina</taxon>
        <taxon>Trypanosomatida</taxon>
        <taxon>Trypanosomatidae</taxon>
        <taxon>Trypanosoma</taxon>
    </lineage>
</organism>
<dbReference type="Pfam" id="PF01529">
    <property type="entry name" value="DHHC"/>
    <property type="match status" value="1"/>
</dbReference>
<dbReference type="GeneID" id="40315658"/>
<comment type="similarity">
    <text evidence="7">Belongs to the DHHC palmitoyltransferase family.</text>
</comment>
<evidence type="ECO:0000256" key="5">
    <source>
        <dbReference type="ARBA" id="ARBA00023136"/>
    </source>
</evidence>
<keyword evidence="11" id="KW-1185">Reference proteome</keyword>
<reference evidence="10 11" key="1">
    <citation type="journal article" date="2018" name="BMC Genomics">
        <title>Genomic comparison of Trypanosoma conorhini and Trypanosoma rangeli to Trypanosoma cruzi strains of high and low virulence.</title>
        <authorList>
            <person name="Bradwell K.R."/>
            <person name="Koparde V.N."/>
            <person name="Matveyev A.V."/>
            <person name="Serrano M.G."/>
            <person name="Alves J.M."/>
            <person name="Parikh H."/>
            <person name="Huang B."/>
            <person name="Lee V."/>
            <person name="Espinosa-Alvarez O."/>
            <person name="Ortiz P.A."/>
            <person name="Costa-Martins A.G."/>
            <person name="Teixeira M.M."/>
            <person name="Buck G.A."/>
        </authorList>
    </citation>
    <scope>NUCLEOTIDE SEQUENCE [LARGE SCALE GENOMIC DNA]</scope>
    <source>
        <strain evidence="10 11">025E</strain>
    </source>
</reference>